<dbReference type="AlphaFoldDB" id="A0A2N9JG84"/>
<evidence type="ECO:0000256" key="8">
    <source>
        <dbReference type="ARBA" id="ARBA00023136"/>
    </source>
</evidence>
<dbReference type="HAMAP" id="MF_00161">
    <property type="entry name" value="LspA"/>
    <property type="match status" value="1"/>
</dbReference>
<dbReference type="PANTHER" id="PTHR33695:SF1">
    <property type="entry name" value="LIPOPROTEIN SIGNAL PEPTIDASE"/>
    <property type="match status" value="1"/>
</dbReference>
<dbReference type="GO" id="GO:0005886">
    <property type="term" value="C:plasma membrane"/>
    <property type="evidence" value="ECO:0007669"/>
    <property type="project" value="UniProtKB-SubCell"/>
</dbReference>
<dbReference type="Proteomes" id="UP000238164">
    <property type="component" value="Chromosome 1"/>
</dbReference>
<dbReference type="NCBIfam" id="TIGR00077">
    <property type="entry name" value="lspA"/>
    <property type="match status" value="1"/>
</dbReference>
<dbReference type="GO" id="GO:0006508">
    <property type="term" value="P:proteolysis"/>
    <property type="evidence" value="ECO:0007669"/>
    <property type="project" value="UniProtKB-KW"/>
</dbReference>
<keyword evidence="3 9" id="KW-0645">Protease</keyword>
<evidence type="ECO:0000256" key="6">
    <source>
        <dbReference type="ARBA" id="ARBA00022801"/>
    </source>
</evidence>
<evidence type="ECO:0000256" key="11">
    <source>
        <dbReference type="SAM" id="MobiDB-lite"/>
    </source>
</evidence>
<keyword evidence="6 9" id="KW-0378">Hydrolase</keyword>
<evidence type="ECO:0000256" key="2">
    <source>
        <dbReference type="ARBA" id="ARBA00022475"/>
    </source>
</evidence>
<feature type="transmembrane region" description="Helical" evidence="9">
    <location>
        <begin position="103"/>
        <end position="120"/>
    </location>
</feature>
<feature type="transmembrane region" description="Helical" evidence="9">
    <location>
        <begin position="76"/>
        <end position="96"/>
    </location>
</feature>
<evidence type="ECO:0000256" key="10">
    <source>
        <dbReference type="RuleBase" id="RU004181"/>
    </source>
</evidence>
<feature type="region of interest" description="Disordered" evidence="11">
    <location>
        <begin position="177"/>
        <end position="196"/>
    </location>
</feature>
<accession>A0A2N9JG84</accession>
<keyword evidence="13" id="KW-1185">Reference proteome</keyword>
<evidence type="ECO:0000313" key="12">
    <source>
        <dbReference type="EMBL" id="SPD87120.1"/>
    </source>
</evidence>
<evidence type="ECO:0000256" key="5">
    <source>
        <dbReference type="ARBA" id="ARBA00022750"/>
    </source>
</evidence>
<evidence type="ECO:0000256" key="1">
    <source>
        <dbReference type="ARBA" id="ARBA00006139"/>
    </source>
</evidence>
<comment type="subcellular location">
    <subcellularLocation>
        <location evidence="9">Cell membrane</location>
        <topology evidence="9">Multi-pass membrane protein</topology>
    </subcellularLocation>
</comment>
<keyword evidence="5 9" id="KW-0064">Aspartyl protease</keyword>
<keyword evidence="2 9" id="KW-1003">Cell membrane</keyword>
<evidence type="ECO:0000256" key="4">
    <source>
        <dbReference type="ARBA" id="ARBA00022692"/>
    </source>
</evidence>
<dbReference type="KEGG" id="mgg:MPLG2_2090"/>
<keyword evidence="4 9" id="KW-0812">Transmembrane</keyword>
<dbReference type="Pfam" id="PF01252">
    <property type="entry name" value="Peptidase_A8"/>
    <property type="match status" value="1"/>
</dbReference>
<feature type="active site" evidence="9">
    <location>
        <position position="136"/>
    </location>
</feature>
<dbReference type="EMBL" id="LT985188">
    <property type="protein sequence ID" value="SPD87120.1"/>
    <property type="molecule type" value="Genomic_DNA"/>
</dbReference>
<evidence type="ECO:0000256" key="3">
    <source>
        <dbReference type="ARBA" id="ARBA00022670"/>
    </source>
</evidence>
<dbReference type="EC" id="3.4.23.36" evidence="9"/>
<comment type="function">
    <text evidence="9">This protein specifically catalyzes the removal of signal peptides from prolipoproteins.</text>
</comment>
<keyword evidence="12" id="KW-0449">Lipoprotein</keyword>
<organism evidence="12 13">
    <name type="scientific">Micropruina glycogenica</name>
    <dbReference type="NCBI Taxonomy" id="75385"/>
    <lineage>
        <taxon>Bacteria</taxon>
        <taxon>Bacillati</taxon>
        <taxon>Actinomycetota</taxon>
        <taxon>Actinomycetes</taxon>
        <taxon>Propionibacteriales</taxon>
        <taxon>Nocardioidaceae</taxon>
        <taxon>Micropruina</taxon>
    </lineage>
</organism>
<name>A0A2N9JG84_9ACTN</name>
<protein>
    <recommendedName>
        <fullName evidence="9">Lipoprotein signal peptidase</fullName>
        <ecNumber evidence="9">3.4.23.36</ecNumber>
    </recommendedName>
    <alternativeName>
        <fullName evidence="9">Prolipoprotein signal peptidase</fullName>
    </alternativeName>
    <alternativeName>
        <fullName evidence="9">Signal peptidase II</fullName>
        <shortName evidence="9">SPase II</shortName>
    </alternativeName>
</protein>
<comment type="similarity">
    <text evidence="1 9 10">Belongs to the peptidase A8 family.</text>
</comment>
<dbReference type="PRINTS" id="PR00781">
    <property type="entry name" value="LIPOSIGPTASE"/>
</dbReference>
<dbReference type="PANTHER" id="PTHR33695">
    <property type="entry name" value="LIPOPROTEIN SIGNAL PEPTIDASE"/>
    <property type="match status" value="1"/>
</dbReference>
<sequence>MRSVQAAGGTAIATPNRRYAFWAVLLGALGFVADFLAKRWALANLDPASPVQVIPGQLYLHLIRNPGAAFSMGEGATVLLTCLAIAAMIFLLVWMVPRVRHPGWAAATGLLLAGVSGNLFDRLFREPGPFHGHVIDFLQVPWFAVFNVADIWITFAAVTVIWLTMITQVNLAGERVDRPEKADSKPSGDDTGTPAS</sequence>
<dbReference type="InterPro" id="IPR001872">
    <property type="entry name" value="Peptidase_A8"/>
</dbReference>
<feature type="transmembrane region" description="Helical" evidence="9">
    <location>
        <begin position="20"/>
        <end position="37"/>
    </location>
</feature>
<dbReference type="UniPathway" id="UPA00665"/>
<feature type="compositionally biased region" description="Basic and acidic residues" evidence="11">
    <location>
        <begin position="177"/>
        <end position="188"/>
    </location>
</feature>
<reference evidence="12 13" key="1">
    <citation type="submission" date="2018-02" db="EMBL/GenBank/DDBJ databases">
        <authorList>
            <person name="Cohen D.B."/>
            <person name="Kent A.D."/>
        </authorList>
    </citation>
    <scope>NUCLEOTIDE SEQUENCE [LARGE SCALE GENOMIC DNA]</scope>
    <source>
        <strain evidence="12">1</strain>
    </source>
</reference>
<evidence type="ECO:0000256" key="7">
    <source>
        <dbReference type="ARBA" id="ARBA00022989"/>
    </source>
</evidence>
<dbReference type="GO" id="GO:0004190">
    <property type="term" value="F:aspartic-type endopeptidase activity"/>
    <property type="evidence" value="ECO:0007669"/>
    <property type="project" value="UniProtKB-UniRule"/>
</dbReference>
<proteinExistence type="inferred from homology"/>
<keyword evidence="7 9" id="KW-1133">Transmembrane helix</keyword>
<comment type="pathway">
    <text evidence="9">Protein modification; lipoprotein biosynthesis (signal peptide cleavage).</text>
</comment>
<evidence type="ECO:0000256" key="9">
    <source>
        <dbReference type="HAMAP-Rule" id="MF_00161"/>
    </source>
</evidence>
<feature type="active site" evidence="9">
    <location>
        <position position="150"/>
    </location>
</feature>
<evidence type="ECO:0000313" key="13">
    <source>
        <dbReference type="Proteomes" id="UP000238164"/>
    </source>
</evidence>
<keyword evidence="8 9" id="KW-0472">Membrane</keyword>
<feature type="transmembrane region" description="Helical" evidence="9">
    <location>
        <begin position="140"/>
        <end position="165"/>
    </location>
</feature>
<gene>
    <name evidence="9 12" type="primary">lspA</name>
    <name evidence="12" type="ORF">MPLG2_2090</name>
</gene>
<comment type="catalytic activity">
    <reaction evidence="9">
        <text>Release of signal peptides from bacterial membrane prolipoproteins. Hydrolyzes -Xaa-Yaa-Zaa-|-(S,diacylglyceryl)Cys-, in which Xaa is hydrophobic (preferably Leu), and Yaa (Ala or Ser) and Zaa (Gly or Ala) have small, neutral side chains.</text>
        <dbReference type="EC" id="3.4.23.36"/>
    </reaction>
</comment>